<dbReference type="InterPro" id="IPR030392">
    <property type="entry name" value="S74_ICA"/>
</dbReference>
<keyword evidence="2" id="KW-0732">Signal</keyword>
<keyword evidence="1" id="KW-0175">Coiled coil</keyword>
<dbReference type="Proteomes" id="UP000282184">
    <property type="component" value="Unassembled WGS sequence"/>
</dbReference>
<dbReference type="EMBL" id="RXOF01000006">
    <property type="protein sequence ID" value="RTQ49618.1"/>
    <property type="molecule type" value="Genomic_DNA"/>
</dbReference>
<reference evidence="4 5" key="1">
    <citation type="submission" date="2018-12" db="EMBL/GenBank/DDBJ databases">
        <title>Hymenobacter gummosus sp. nov., isolated from a spring.</title>
        <authorList>
            <person name="Nie L."/>
        </authorList>
    </citation>
    <scope>NUCLEOTIDE SEQUENCE [LARGE SCALE GENOMIC DNA]</scope>
    <source>
        <strain evidence="4 5">KCTC 52166</strain>
    </source>
</reference>
<dbReference type="SUPFAM" id="SSF101967">
    <property type="entry name" value="Adhesin YadA, collagen-binding domain"/>
    <property type="match status" value="1"/>
</dbReference>
<dbReference type="CDD" id="cd12820">
    <property type="entry name" value="LbR_YadA-like"/>
    <property type="match status" value="1"/>
</dbReference>
<feature type="chain" id="PRO_5018580853" description="Peptidase S74 domain-containing protein" evidence="2">
    <location>
        <begin position="20"/>
        <end position="498"/>
    </location>
</feature>
<dbReference type="RefSeq" id="WP_126693477.1">
    <property type="nucleotide sequence ID" value="NZ_RXOF01000006.1"/>
</dbReference>
<name>A0A3S0H6D0_9BACT</name>
<evidence type="ECO:0000256" key="1">
    <source>
        <dbReference type="SAM" id="Coils"/>
    </source>
</evidence>
<organism evidence="4 5">
    <name type="scientific">Hymenobacter gummosus</name>
    <dbReference type="NCBI Taxonomy" id="1776032"/>
    <lineage>
        <taxon>Bacteria</taxon>
        <taxon>Pseudomonadati</taxon>
        <taxon>Bacteroidota</taxon>
        <taxon>Cytophagia</taxon>
        <taxon>Cytophagales</taxon>
        <taxon>Hymenobacteraceae</taxon>
        <taxon>Hymenobacter</taxon>
    </lineage>
</organism>
<evidence type="ECO:0000313" key="5">
    <source>
        <dbReference type="Proteomes" id="UP000282184"/>
    </source>
</evidence>
<dbReference type="OrthoDB" id="946948at2"/>
<feature type="coiled-coil region" evidence="1">
    <location>
        <begin position="444"/>
        <end position="491"/>
    </location>
</feature>
<evidence type="ECO:0000259" key="3">
    <source>
        <dbReference type="PROSITE" id="PS51688"/>
    </source>
</evidence>
<dbReference type="Pfam" id="PF13884">
    <property type="entry name" value="Peptidase_S74"/>
    <property type="match status" value="1"/>
</dbReference>
<gene>
    <name evidence="4" type="ORF">EJV47_12435</name>
</gene>
<feature type="signal peptide" evidence="2">
    <location>
        <begin position="1"/>
        <end position="19"/>
    </location>
</feature>
<dbReference type="Gene3D" id="2.150.10.10">
    <property type="entry name" value="Serralysin-like metalloprotease, C-terminal"/>
    <property type="match status" value="1"/>
</dbReference>
<dbReference type="PROSITE" id="PS51688">
    <property type="entry name" value="ICA"/>
    <property type="match status" value="1"/>
</dbReference>
<sequence>MKHLLLLLAGCAAPLLALAQTTGAVGIGTSSPNAKAALDISSTDKGLLIPRLDSLQRASISSPPDGLMVFQTDGRRGFWYAVGGQWLYLPDKTKAGDNLGNHTLTRNLNLASFRLVGGSATTPGTNGLRIDGNGLVRLSTAIRPSNTYDNGAGLHLFDADAGLLVRTSIGYGPAVPPISGSGDRLMWTSYFGSLRAGGVDGSQWDAGNMGFYSAAFGYNNLVAGNYSLSSGYDNEVRGSYNTVLGRENAADASVGLAAGRQCRIGGTYAVAAGYLCKAQGTAALALGERCIANANNAIALGRYASAAGYSGTLTLGDGSVNDSLRATASNQFSARYRGGYRLFTNPTLTVGVQLVAGGNAWQVISDSTKKERVVLADGNQFLARINRLRLGSWNYRGQSPDTMRHYGPMAQDFYQAFGHDAVGRIGNDSTINQADFDGVNLIAIQALYRRVLALEAENARLRQQQATQQQVQQTAAATAALEERLRRLEAQLTPQARR</sequence>
<keyword evidence="5" id="KW-1185">Reference proteome</keyword>
<proteinExistence type="predicted"/>
<feature type="domain" description="Peptidase S74" evidence="3">
    <location>
        <begin position="365"/>
        <end position="458"/>
    </location>
</feature>
<comment type="caution">
    <text evidence="4">The sequence shown here is derived from an EMBL/GenBank/DDBJ whole genome shotgun (WGS) entry which is preliminary data.</text>
</comment>
<protein>
    <recommendedName>
        <fullName evidence="3">Peptidase S74 domain-containing protein</fullName>
    </recommendedName>
</protein>
<evidence type="ECO:0000313" key="4">
    <source>
        <dbReference type="EMBL" id="RTQ49618.1"/>
    </source>
</evidence>
<accession>A0A3S0H6D0</accession>
<evidence type="ECO:0000256" key="2">
    <source>
        <dbReference type="SAM" id="SignalP"/>
    </source>
</evidence>
<dbReference type="AlphaFoldDB" id="A0A3S0H6D0"/>
<dbReference type="InterPro" id="IPR011049">
    <property type="entry name" value="Serralysin-like_metalloprot_C"/>
</dbReference>